<feature type="transmembrane region" description="Helical" evidence="7">
    <location>
        <begin position="438"/>
        <end position="461"/>
    </location>
</feature>
<feature type="transmembrane region" description="Helical" evidence="7">
    <location>
        <begin position="358"/>
        <end position="379"/>
    </location>
</feature>
<evidence type="ECO:0000256" key="7">
    <source>
        <dbReference type="SAM" id="Phobius"/>
    </source>
</evidence>
<comment type="subcellular location">
    <subcellularLocation>
        <location evidence="1">Cell membrane</location>
        <topology evidence="1">Multi-pass membrane protein</topology>
    </subcellularLocation>
</comment>
<dbReference type="NCBIfam" id="TIGR03920">
    <property type="entry name" value="T7SS_EccD"/>
    <property type="match status" value="1"/>
</dbReference>
<keyword evidence="5 7" id="KW-1133">Transmembrane helix</keyword>
<gene>
    <name evidence="9" type="primary">eccD</name>
    <name evidence="9" type="ORF">F6B93_11065</name>
</gene>
<dbReference type="GO" id="GO:0005886">
    <property type="term" value="C:plasma membrane"/>
    <property type="evidence" value="ECO:0007669"/>
    <property type="project" value="UniProtKB-SubCell"/>
</dbReference>
<dbReference type="InterPro" id="IPR024962">
    <property type="entry name" value="YukD-like"/>
</dbReference>
<feature type="domain" description="EccD-like transmembrane" evidence="8">
    <location>
        <begin position="144"/>
        <end position="500"/>
    </location>
</feature>
<name>A0A975JYC3_9MYCO</name>
<keyword evidence="6 7" id="KW-0472">Membrane</keyword>
<sequence>MTAVADAPQADIEGVATPQAVVVGIMAEGVQIGVLLDANAPVSVMTDPLLKVVNSRLRELGETALEPTGRGRWALCLVDGTPLRVAQSLTEQDVYDGDRLWIRFIPDTEHRSQVIEHISTAVSSNLSKRFASIDPIVAVQVGASMVATGVLIATGVLGWWRWHHSTWLTTIYAAIIGVLMLTVAMLLLMRAKTDADRRVADIMLLSGIVPVTIAAAAAPPGPVGSPQAVLGFGVLGVATTLALRFTGRRLGIYTAIITVSGLTTLAALWRMVSASSAVTLLSCVVLTCVILYHAAPALSRRFSGIRLPVFPSATSRWVFEARPDLPTTVARTPGSSPVLEGPASVRDVLLQAERARSFLSGLLVGLGVLMVVCLTSLSNPHTSERWLPLILTGFVSGFLLLRGRSYVDRWQSITLASTAVIIVAAVVVRYAVELSSPWSVSIGAAILVLLPAAGMTAAAVVPNTIYSPLFRKFVEWIEYLCLMPIFPLALWLMNVYAAIRYR</sequence>
<evidence type="ECO:0000256" key="2">
    <source>
        <dbReference type="ARBA" id="ARBA00006162"/>
    </source>
</evidence>
<dbReference type="InterPro" id="IPR006707">
    <property type="entry name" value="T7SS_EccD"/>
</dbReference>
<feature type="transmembrane region" description="Helical" evidence="7">
    <location>
        <begin position="199"/>
        <end position="218"/>
    </location>
</feature>
<keyword evidence="4 7" id="KW-0812">Transmembrane</keyword>
<accession>A0A975JYC3</accession>
<dbReference type="KEGG" id="mspg:F6B93_11065"/>
<dbReference type="Pfam" id="PF08817">
    <property type="entry name" value="YukD"/>
    <property type="match status" value="1"/>
</dbReference>
<feature type="transmembrane region" description="Helical" evidence="7">
    <location>
        <begin position="166"/>
        <end position="187"/>
    </location>
</feature>
<feature type="transmembrane region" description="Helical" evidence="7">
    <location>
        <begin position="275"/>
        <end position="295"/>
    </location>
</feature>
<dbReference type="PIRSF" id="PIRSF017804">
    <property type="entry name" value="Secretion_EccD1"/>
    <property type="match status" value="1"/>
</dbReference>
<feature type="transmembrane region" description="Helical" evidence="7">
    <location>
        <begin position="250"/>
        <end position="269"/>
    </location>
</feature>
<dbReference type="Gene3D" id="3.10.20.90">
    <property type="entry name" value="Phosphatidylinositol 3-kinase Catalytic Subunit, Chain A, domain 1"/>
    <property type="match status" value="1"/>
</dbReference>
<feature type="transmembrane region" description="Helical" evidence="7">
    <location>
        <begin position="136"/>
        <end position="160"/>
    </location>
</feature>
<dbReference type="RefSeq" id="WP_211699139.1">
    <property type="nucleotide sequence ID" value="NZ_CP046600.1"/>
</dbReference>
<reference evidence="9" key="1">
    <citation type="submission" date="2019-12" db="EMBL/GenBank/DDBJ databases">
        <title>Mycobacterium spongiae sp. nov.</title>
        <authorList>
            <person name="Stinear T."/>
        </authorList>
    </citation>
    <scope>NUCLEOTIDE SEQUENCE</scope>
    <source>
        <strain evidence="9">FSD4b-SM</strain>
    </source>
</reference>
<dbReference type="EMBL" id="CP046600">
    <property type="protein sequence ID" value="QUR67565.1"/>
    <property type="molecule type" value="Genomic_DNA"/>
</dbReference>
<evidence type="ECO:0000313" key="9">
    <source>
        <dbReference type="EMBL" id="QUR67565.1"/>
    </source>
</evidence>
<feature type="transmembrane region" description="Helical" evidence="7">
    <location>
        <begin position="473"/>
        <end position="499"/>
    </location>
</feature>
<evidence type="ECO:0000313" key="10">
    <source>
        <dbReference type="Proteomes" id="UP000682202"/>
    </source>
</evidence>
<feature type="transmembrane region" description="Helical" evidence="7">
    <location>
        <begin position="224"/>
        <end position="243"/>
    </location>
</feature>
<keyword evidence="3" id="KW-1003">Cell membrane</keyword>
<proteinExistence type="inferred from homology"/>
<evidence type="ECO:0000256" key="4">
    <source>
        <dbReference type="ARBA" id="ARBA00022692"/>
    </source>
</evidence>
<dbReference type="Proteomes" id="UP000682202">
    <property type="component" value="Chromosome"/>
</dbReference>
<dbReference type="InterPro" id="IPR044049">
    <property type="entry name" value="EccD_transm"/>
</dbReference>
<protein>
    <submittedName>
        <fullName evidence="9">Type VII secretion integral membrane protein EccD</fullName>
    </submittedName>
</protein>
<comment type="similarity">
    <text evidence="2">Belongs to the EccD/Snm4 family.</text>
</comment>
<evidence type="ECO:0000259" key="8">
    <source>
        <dbReference type="Pfam" id="PF19053"/>
    </source>
</evidence>
<feature type="transmembrane region" description="Helical" evidence="7">
    <location>
        <begin position="413"/>
        <end position="432"/>
    </location>
</feature>
<organism evidence="9 10">
    <name type="scientific">Mycobacterium spongiae</name>
    <dbReference type="NCBI Taxonomy" id="886343"/>
    <lineage>
        <taxon>Bacteria</taxon>
        <taxon>Bacillati</taxon>
        <taxon>Actinomycetota</taxon>
        <taxon>Actinomycetes</taxon>
        <taxon>Mycobacteriales</taxon>
        <taxon>Mycobacteriaceae</taxon>
        <taxon>Mycobacterium</taxon>
    </lineage>
</organism>
<evidence type="ECO:0000256" key="1">
    <source>
        <dbReference type="ARBA" id="ARBA00004651"/>
    </source>
</evidence>
<evidence type="ECO:0000256" key="3">
    <source>
        <dbReference type="ARBA" id="ARBA00022475"/>
    </source>
</evidence>
<dbReference type="Pfam" id="PF19053">
    <property type="entry name" value="EccD"/>
    <property type="match status" value="1"/>
</dbReference>
<keyword evidence="10" id="KW-1185">Reference proteome</keyword>
<dbReference type="AlphaFoldDB" id="A0A975JYC3"/>
<evidence type="ECO:0000256" key="6">
    <source>
        <dbReference type="ARBA" id="ARBA00023136"/>
    </source>
</evidence>
<evidence type="ECO:0000256" key="5">
    <source>
        <dbReference type="ARBA" id="ARBA00022989"/>
    </source>
</evidence>